<comment type="subcellular location">
    <subcellularLocation>
        <location evidence="5">Membrane</location>
        <topology evidence="5">Single-pass membrane protein</topology>
    </subcellularLocation>
</comment>
<dbReference type="CDD" id="cd03784">
    <property type="entry name" value="GT1_Gtf-like"/>
    <property type="match status" value="1"/>
</dbReference>
<sequence>MKCLLLLCVLVCSAVGYKILCFHPIPSKSHFHLVTGIVHPLVKAGHEVTFVTVFPEAVKDKSKNLRVVDLSHHKKFLEYIDMSDPKVTMTDVQMLSYNLSVSLVQTPAVQDMMVNEQFDAIVTEWFFTEIEAGYAAVQGVPWILLSGNVYHSQVEQIVDAVRSLPILPGIHSRNQLPLTFWQRVQNTLFYCLMSFDEWRSYSVFKAEYEKHFGAIAAARGVPLPPFEDVHRNVSIVLSDSHPSFSPAISKPPNVIEIAGYHIDANIPDLPKDLQDILDSSTHGVIYFSMGSVLKATALKEKTRKELIEVFGSLKQTVLWKFDETFENLPKNIHVRSWMPQSSILAHPNVKVFITHGGLLSTLESLQYGVPLLAIPVFADQPHNAARSVQTGQAVQVQYSPDMAPKVKEALFELLRNDSYSKKAKYLSKLFKNRLNKPSELITHYIELAIETKGALHLRSIVKYYKWYEYLMLDQALLLIVVLYIVYSVLRRAINVLTKEEPKKSSKKKRD</sequence>
<dbReference type="InterPro" id="IPR002213">
    <property type="entry name" value="UDP_glucos_trans"/>
</dbReference>
<reference evidence="6 7" key="1">
    <citation type="submission" date="2023-11" db="EMBL/GenBank/DDBJ databases">
        <authorList>
            <person name="Okamura Y."/>
        </authorList>
    </citation>
    <scope>NUCLEOTIDE SEQUENCE [LARGE SCALE GENOMIC DNA]</scope>
</reference>
<evidence type="ECO:0000256" key="4">
    <source>
        <dbReference type="RuleBase" id="RU003718"/>
    </source>
</evidence>
<protein>
    <recommendedName>
        <fullName evidence="5">UDP-glucuronosyltransferase</fullName>
        <ecNumber evidence="5">2.4.1.17</ecNumber>
    </recommendedName>
</protein>
<comment type="caution">
    <text evidence="6">The sequence shown here is derived from an EMBL/GenBank/DDBJ whole genome shotgun (WGS) entry which is preliminary data.</text>
</comment>
<accession>A0AAV1K4W0</accession>
<evidence type="ECO:0000256" key="1">
    <source>
        <dbReference type="ARBA" id="ARBA00009995"/>
    </source>
</evidence>
<gene>
    <name evidence="6" type="ORF">LNINA_LOCUS14725</name>
</gene>
<dbReference type="FunFam" id="3.40.50.2000:FF:000050">
    <property type="entry name" value="UDP-glucuronosyltransferase"/>
    <property type="match status" value="1"/>
</dbReference>
<evidence type="ECO:0000313" key="7">
    <source>
        <dbReference type="Proteomes" id="UP001497472"/>
    </source>
</evidence>
<feature type="signal peptide" evidence="5">
    <location>
        <begin position="1"/>
        <end position="16"/>
    </location>
</feature>
<dbReference type="Gene3D" id="3.40.50.2000">
    <property type="entry name" value="Glycogen Phosphorylase B"/>
    <property type="match status" value="2"/>
</dbReference>
<evidence type="ECO:0000256" key="3">
    <source>
        <dbReference type="ARBA" id="ARBA00022679"/>
    </source>
</evidence>
<keyword evidence="5" id="KW-1133">Transmembrane helix</keyword>
<comment type="catalytic activity">
    <reaction evidence="5">
        <text>glucuronate acceptor + UDP-alpha-D-glucuronate = acceptor beta-D-glucuronoside + UDP + H(+)</text>
        <dbReference type="Rhea" id="RHEA:21032"/>
        <dbReference type="ChEBI" id="CHEBI:15378"/>
        <dbReference type="ChEBI" id="CHEBI:58052"/>
        <dbReference type="ChEBI" id="CHEBI:58223"/>
        <dbReference type="ChEBI" id="CHEBI:132367"/>
        <dbReference type="ChEBI" id="CHEBI:132368"/>
        <dbReference type="EC" id="2.4.1.17"/>
    </reaction>
</comment>
<dbReference type="PANTHER" id="PTHR48043">
    <property type="entry name" value="EG:EG0003.4 PROTEIN-RELATED"/>
    <property type="match status" value="1"/>
</dbReference>
<dbReference type="SUPFAM" id="SSF53756">
    <property type="entry name" value="UDP-Glycosyltransferase/glycogen phosphorylase"/>
    <property type="match status" value="1"/>
</dbReference>
<dbReference type="InterPro" id="IPR035595">
    <property type="entry name" value="UDP_glycos_trans_CS"/>
</dbReference>
<dbReference type="GO" id="GO:0016020">
    <property type="term" value="C:membrane"/>
    <property type="evidence" value="ECO:0007669"/>
    <property type="project" value="UniProtKB-SubCell"/>
</dbReference>
<feature type="chain" id="PRO_5043086121" description="UDP-glucuronosyltransferase" evidence="5">
    <location>
        <begin position="17"/>
        <end position="510"/>
    </location>
</feature>
<evidence type="ECO:0000256" key="5">
    <source>
        <dbReference type="RuleBase" id="RU362059"/>
    </source>
</evidence>
<keyword evidence="7" id="KW-1185">Reference proteome</keyword>
<dbReference type="EC" id="2.4.1.17" evidence="5"/>
<name>A0AAV1K4W0_9NEOP</name>
<dbReference type="EMBL" id="CAVLEF010000281">
    <property type="protein sequence ID" value="CAK1555943.1"/>
    <property type="molecule type" value="Genomic_DNA"/>
</dbReference>
<keyword evidence="5" id="KW-0812">Transmembrane</keyword>
<keyword evidence="5" id="KW-0732">Signal</keyword>
<dbReference type="Pfam" id="PF00201">
    <property type="entry name" value="UDPGT"/>
    <property type="match status" value="1"/>
</dbReference>
<dbReference type="InterPro" id="IPR050271">
    <property type="entry name" value="UDP-glycosyltransferase"/>
</dbReference>
<dbReference type="GO" id="GO:0015020">
    <property type="term" value="F:glucuronosyltransferase activity"/>
    <property type="evidence" value="ECO:0007669"/>
    <property type="project" value="UniProtKB-EC"/>
</dbReference>
<dbReference type="AlphaFoldDB" id="A0AAV1K4W0"/>
<evidence type="ECO:0000256" key="2">
    <source>
        <dbReference type="ARBA" id="ARBA00022676"/>
    </source>
</evidence>
<comment type="similarity">
    <text evidence="1 4">Belongs to the UDP-glycosyltransferase family.</text>
</comment>
<evidence type="ECO:0000313" key="6">
    <source>
        <dbReference type="EMBL" id="CAK1555943.1"/>
    </source>
</evidence>
<keyword evidence="3 4" id="KW-0808">Transferase</keyword>
<proteinExistence type="inferred from homology"/>
<dbReference type="PROSITE" id="PS00375">
    <property type="entry name" value="UDPGT"/>
    <property type="match status" value="1"/>
</dbReference>
<dbReference type="Proteomes" id="UP001497472">
    <property type="component" value="Unassembled WGS sequence"/>
</dbReference>
<feature type="transmembrane region" description="Helical" evidence="5">
    <location>
        <begin position="466"/>
        <end position="489"/>
    </location>
</feature>
<keyword evidence="5" id="KW-0472">Membrane</keyword>
<keyword evidence="2 4" id="KW-0328">Glycosyltransferase</keyword>
<organism evidence="6 7">
    <name type="scientific">Leptosia nina</name>
    <dbReference type="NCBI Taxonomy" id="320188"/>
    <lineage>
        <taxon>Eukaryota</taxon>
        <taxon>Metazoa</taxon>
        <taxon>Ecdysozoa</taxon>
        <taxon>Arthropoda</taxon>
        <taxon>Hexapoda</taxon>
        <taxon>Insecta</taxon>
        <taxon>Pterygota</taxon>
        <taxon>Neoptera</taxon>
        <taxon>Endopterygota</taxon>
        <taxon>Lepidoptera</taxon>
        <taxon>Glossata</taxon>
        <taxon>Ditrysia</taxon>
        <taxon>Papilionoidea</taxon>
        <taxon>Pieridae</taxon>
        <taxon>Pierinae</taxon>
        <taxon>Leptosia</taxon>
    </lineage>
</organism>
<dbReference type="PANTHER" id="PTHR48043:SF159">
    <property type="entry name" value="EG:EG0003.4 PROTEIN-RELATED"/>
    <property type="match status" value="1"/>
</dbReference>